<dbReference type="PANTHER" id="PTHR43597">
    <property type="entry name" value="SULFUR ACCEPTOR PROTEIN CSDE"/>
    <property type="match status" value="1"/>
</dbReference>
<organism evidence="3 4">
    <name type="scientific">Thiomicrorhabdus xiamenensis</name>
    <dbReference type="NCBI Taxonomy" id="2739063"/>
    <lineage>
        <taxon>Bacteria</taxon>
        <taxon>Pseudomonadati</taxon>
        <taxon>Pseudomonadota</taxon>
        <taxon>Gammaproteobacteria</taxon>
        <taxon>Thiotrichales</taxon>
        <taxon>Piscirickettsiaceae</taxon>
        <taxon>Thiomicrorhabdus</taxon>
    </lineage>
</organism>
<dbReference type="Pfam" id="PF02657">
    <property type="entry name" value="SufE"/>
    <property type="match status" value="1"/>
</dbReference>
<dbReference type="PANTHER" id="PTHR43597:SF5">
    <property type="entry name" value="SUFE-LIKE PROTEIN 2, CHLOROPLASTIC"/>
    <property type="match status" value="1"/>
</dbReference>
<reference evidence="3 4" key="1">
    <citation type="submission" date="2020-05" db="EMBL/GenBank/DDBJ databases">
        <title>Thiomicrorhabdus sediminis sp.nov. and Thiomicrorhabdus xiamenensis sp.nov., novel sulfur-oxidizing bacteria isolated from coastal sediment.</title>
        <authorList>
            <person name="Liu X."/>
        </authorList>
    </citation>
    <scope>NUCLEOTIDE SEQUENCE [LARGE SCALE GENOMIC DNA]</scope>
    <source>
        <strain evidence="3 4">G2</strain>
    </source>
</reference>
<dbReference type="Proteomes" id="UP000504724">
    <property type="component" value="Chromosome"/>
</dbReference>
<feature type="domain" description="Fe-S metabolism associated" evidence="2">
    <location>
        <begin position="19"/>
        <end position="137"/>
    </location>
</feature>
<gene>
    <name evidence="3" type="ORF">HQN79_08845</name>
</gene>
<sequence>MDFTVPSKSIAEVQDDLVKRFTHFANPKDRYRYLIDMGKTLQGMDESFQTEENRIHGCQSQVWIHIEENDGRLFMQAKSDAAIVSGLIALLLRVYNGRTPEEVATAPLDFLGKIGLLQQLSPNRSTGLYHMIKRIQSEGKKRIAA</sequence>
<proteinExistence type="inferred from homology"/>
<dbReference type="KEGG" id="txa:HQN79_08845"/>
<dbReference type="Gene3D" id="3.90.1010.10">
    <property type="match status" value="1"/>
</dbReference>
<dbReference type="InterPro" id="IPR003808">
    <property type="entry name" value="Fe-S_metab-assoc_dom"/>
</dbReference>
<keyword evidence="4" id="KW-1185">Reference proteome</keyword>
<dbReference type="RefSeq" id="WP_173285707.1">
    <property type="nucleotide sequence ID" value="NZ_CP054020.1"/>
</dbReference>
<evidence type="ECO:0000256" key="1">
    <source>
        <dbReference type="ARBA" id="ARBA00010282"/>
    </source>
</evidence>
<name>A0A7D4TET4_9GAMM</name>
<evidence type="ECO:0000313" key="4">
    <source>
        <dbReference type="Proteomes" id="UP000504724"/>
    </source>
</evidence>
<comment type="similarity">
    <text evidence="1">Belongs to the SufE family.</text>
</comment>
<dbReference type="EMBL" id="CP054020">
    <property type="protein sequence ID" value="QKI89667.1"/>
    <property type="molecule type" value="Genomic_DNA"/>
</dbReference>
<evidence type="ECO:0000259" key="2">
    <source>
        <dbReference type="Pfam" id="PF02657"/>
    </source>
</evidence>
<dbReference type="AlphaFoldDB" id="A0A7D4TET4"/>
<dbReference type="SUPFAM" id="SSF82649">
    <property type="entry name" value="SufE/NifU"/>
    <property type="match status" value="1"/>
</dbReference>
<protein>
    <submittedName>
        <fullName evidence="3">SufE family protein</fullName>
    </submittedName>
</protein>
<evidence type="ECO:0000313" key="3">
    <source>
        <dbReference type="EMBL" id="QKI89667.1"/>
    </source>
</evidence>
<accession>A0A7D4TET4</accession>